<dbReference type="PROSITE" id="PS00845">
    <property type="entry name" value="CAP_GLY_1"/>
    <property type="match status" value="1"/>
</dbReference>
<dbReference type="InterPro" id="IPR001611">
    <property type="entry name" value="Leu-rich_rpt"/>
</dbReference>
<dbReference type="SMART" id="SM01052">
    <property type="entry name" value="CAP_GLY"/>
    <property type="match status" value="1"/>
</dbReference>
<dbReference type="Gene3D" id="2.30.30.190">
    <property type="entry name" value="CAP Gly-rich-like domain"/>
    <property type="match status" value="1"/>
</dbReference>
<dbReference type="eggNOG" id="KOG3207">
    <property type="taxonomic scope" value="Eukaryota"/>
</dbReference>
<protein>
    <recommendedName>
        <fullName evidence="3">CAP-Gly domain-containing protein</fullName>
    </recommendedName>
</protein>
<dbReference type="RefSeq" id="XP_022466947.1">
    <property type="nucleotide sequence ID" value="XM_022610675.1"/>
</dbReference>
<dbReference type="AlphaFoldDB" id="J7S3L9"/>
<dbReference type="HOGENOM" id="CLU_017716_5_1_1"/>
<dbReference type="InterPro" id="IPR036859">
    <property type="entry name" value="CAP-Gly_dom_sf"/>
</dbReference>
<reference evidence="5" key="2">
    <citation type="submission" date="2012-08" db="EMBL/GenBank/DDBJ databases">
        <title>Genome sequence of Kazachstania naganishii.</title>
        <authorList>
            <person name="Gordon J.L."/>
            <person name="Armisen D."/>
            <person name="Proux-Wera E."/>
            <person name="OhEigeartaigh S.S."/>
            <person name="Byrne K.P."/>
            <person name="Wolfe K.H."/>
        </authorList>
    </citation>
    <scope>NUCLEOTIDE SEQUENCE [LARGE SCALE GENOMIC DNA]</scope>
    <source>
        <strain evidence="5">ATCC MYA-139 / BCRC 22969 / CBS 8797 / CCRC 22969 / KCTC 17520 / NBRC 10181 / NCYC 3082</strain>
    </source>
</reference>
<reference evidence="4 5" key="1">
    <citation type="journal article" date="2011" name="Proc. Natl. Acad. Sci. U.S.A.">
        <title>Evolutionary erosion of yeast sex chromosomes by mating-type switching accidents.</title>
        <authorList>
            <person name="Gordon J.L."/>
            <person name="Armisen D."/>
            <person name="Proux-Wera E."/>
            <person name="Oheigeartaigh S.S."/>
            <person name="Byrne K.P."/>
            <person name="Wolfe K.H."/>
        </authorList>
    </citation>
    <scope>NUCLEOTIDE SEQUENCE [LARGE SCALE GENOMIC DNA]</scope>
    <source>
        <strain evidence="5">ATCC MYA-139 / BCRC 22969 / CBS 8797 / CCRC 22969 / KCTC 17520 / NBRC 10181 / NCYC 3082</strain>
    </source>
</reference>
<proteinExistence type="predicted"/>
<evidence type="ECO:0000259" key="3">
    <source>
        <dbReference type="PROSITE" id="PS50245"/>
    </source>
</evidence>
<name>J7S3L9_HUIN7</name>
<dbReference type="SUPFAM" id="SSF74924">
    <property type="entry name" value="Cap-Gly domain"/>
    <property type="match status" value="1"/>
</dbReference>
<dbReference type="OrthoDB" id="5273213at2759"/>
<dbReference type="KEGG" id="kng:KNAG_0L00810"/>
<gene>
    <name evidence="4" type="primary">KNAG0L00810</name>
    <name evidence="4" type="ordered locus">KNAG_0L00810</name>
</gene>
<sequence length="504" mass="56819">MPFAIGERFQIKNDICTIRYIGIIDRWPDVRVYGVEWDNVSRGKNSGSVDGKKYFETACPGSGSFIKESKFLRDTCPTYSFLEALFNTYFSCPGHDSTLAFGSKEVEYCGFEQLDSRNHELKSLNTISLNKQCINVISRDPTDREKIARYCGQVQTLDIGMNLLIDLELVLEILVLCTQAEELNLSGNRFQTQWNLHSRNQSFPQVKRLYMISCTLTDNDIAHLFEVFPSIELLDVSMNDLTSEAFAGLTLPPTLKDLILHGNAIEWIPKNILSSNIQNLDLSSNLIGDESVDKAHHSTIRYLDLTCNKITTWELLGKLNSIFTDLISLKILDNPLYSGKGSIADEEDMLYETVVRMGQLSILDGSDITEELRNNAELYVASKVVKSPVTCDEVPSECKIFANNQAYEEGRCPVTSWLEDELIELKIIDKESSSSFLIHVLRGSTLRSLKGIISSKLRTKIAKIQLLRTLGESDFEVLDKDFSSLDNSFLDSGDIVYTILKGRQ</sequence>
<keyword evidence="2" id="KW-0677">Repeat</keyword>
<dbReference type="EMBL" id="HE978325">
    <property type="protein sequence ID" value="CCK72702.1"/>
    <property type="molecule type" value="Genomic_DNA"/>
</dbReference>
<keyword evidence="5" id="KW-1185">Reference proteome</keyword>
<evidence type="ECO:0000313" key="4">
    <source>
        <dbReference type="EMBL" id="CCK72702.1"/>
    </source>
</evidence>
<dbReference type="Pfam" id="PF01302">
    <property type="entry name" value="CAP_GLY"/>
    <property type="match status" value="1"/>
</dbReference>
<organism evidence="4 5">
    <name type="scientific">Huiozyma naganishii (strain ATCC MYA-139 / BCRC 22969 / CBS 8797 / KCTC 17520 / NBRC 10181 / NCYC 3082 / Yp74L-3)</name>
    <name type="common">Yeast</name>
    <name type="synonym">Kazachstania naganishii</name>
    <dbReference type="NCBI Taxonomy" id="1071383"/>
    <lineage>
        <taxon>Eukaryota</taxon>
        <taxon>Fungi</taxon>
        <taxon>Dikarya</taxon>
        <taxon>Ascomycota</taxon>
        <taxon>Saccharomycotina</taxon>
        <taxon>Saccharomycetes</taxon>
        <taxon>Saccharomycetales</taxon>
        <taxon>Saccharomycetaceae</taxon>
        <taxon>Huiozyma</taxon>
    </lineage>
</organism>
<dbReference type="PROSITE" id="PS51450">
    <property type="entry name" value="LRR"/>
    <property type="match status" value="1"/>
</dbReference>
<dbReference type="PROSITE" id="PS50245">
    <property type="entry name" value="CAP_GLY_2"/>
    <property type="match status" value="1"/>
</dbReference>
<accession>J7S3L9</accession>
<dbReference type="OMA" id="SEESHMF"/>
<dbReference type="Pfam" id="PF13516">
    <property type="entry name" value="LRR_6"/>
    <property type="match status" value="1"/>
</dbReference>
<dbReference type="Proteomes" id="UP000006310">
    <property type="component" value="Chromosome 12"/>
</dbReference>
<feature type="domain" description="CAP-Gly" evidence="3">
    <location>
        <begin position="34"/>
        <end position="67"/>
    </location>
</feature>
<evidence type="ECO:0000313" key="5">
    <source>
        <dbReference type="Proteomes" id="UP000006310"/>
    </source>
</evidence>
<dbReference type="GeneID" id="34528476"/>
<dbReference type="SUPFAM" id="SSF52058">
    <property type="entry name" value="L domain-like"/>
    <property type="match status" value="1"/>
</dbReference>
<dbReference type="InterPro" id="IPR032675">
    <property type="entry name" value="LRR_dom_sf"/>
</dbReference>
<dbReference type="PANTHER" id="PTHR24366:SF170">
    <property type="entry name" value="RE50361P"/>
    <property type="match status" value="1"/>
</dbReference>
<evidence type="ECO:0000256" key="1">
    <source>
        <dbReference type="ARBA" id="ARBA00022614"/>
    </source>
</evidence>
<dbReference type="PANTHER" id="PTHR24366">
    <property type="entry name" value="IG(IMMUNOGLOBULIN) AND LRR(LEUCINE RICH REPEAT) DOMAINS"/>
    <property type="match status" value="1"/>
</dbReference>
<dbReference type="STRING" id="1071383.J7S3L9"/>
<dbReference type="Gene3D" id="3.80.10.10">
    <property type="entry name" value="Ribonuclease Inhibitor"/>
    <property type="match status" value="2"/>
</dbReference>
<keyword evidence="1" id="KW-0433">Leucine-rich repeat</keyword>
<dbReference type="InterPro" id="IPR000938">
    <property type="entry name" value="CAP-Gly_domain"/>
</dbReference>
<evidence type="ECO:0000256" key="2">
    <source>
        <dbReference type="ARBA" id="ARBA00022737"/>
    </source>
</evidence>